<dbReference type="WBParaSite" id="nRc.2.0.1.t23205-RA">
    <property type="protein sequence ID" value="nRc.2.0.1.t23205-RA"/>
    <property type="gene ID" value="nRc.2.0.1.g23205"/>
</dbReference>
<evidence type="ECO:0000313" key="2">
    <source>
        <dbReference type="Proteomes" id="UP000887565"/>
    </source>
</evidence>
<evidence type="ECO:0000256" key="1">
    <source>
        <dbReference type="SAM" id="MobiDB-lite"/>
    </source>
</evidence>
<protein>
    <submittedName>
        <fullName evidence="3">Uncharacterized protein</fullName>
    </submittedName>
</protein>
<accession>A0A915JBP0</accession>
<keyword evidence="2" id="KW-1185">Reference proteome</keyword>
<reference evidence="3" key="1">
    <citation type="submission" date="2022-11" db="UniProtKB">
        <authorList>
            <consortium name="WormBaseParasite"/>
        </authorList>
    </citation>
    <scope>IDENTIFICATION</scope>
</reference>
<proteinExistence type="predicted"/>
<name>A0A915JBP0_ROMCU</name>
<organism evidence="2 3">
    <name type="scientific">Romanomermis culicivorax</name>
    <name type="common">Nematode worm</name>
    <dbReference type="NCBI Taxonomy" id="13658"/>
    <lineage>
        <taxon>Eukaryota</taxon>
        <taxon>Metazoa</taxon>
        <taxon>Ecdysozoa</taxon>
        <taxon>Nematoda</taxon>
        <taxon>Enoplea</taxon>
        <taxon>Dorylaimia</taxon>
        <taxon>Mermithida</taxon>
        <taxon>Mermithoidea</taxon>
        <taxon>Mermithidae</taxon>
        <taxon>Romanomermis</taxon>
    </lineage>
</organism>
<sequence length="175" mass="19935">MLGRRGYYEVARKLMTRGEQKSEKYITHLQKIPMATRRMMQIVHRFQSFGSGKVHFNLELSPSSSMTNYWGSWGIENVKENGSGRGLLEDVLGPVVKFLFAVLTLGPEKSIKGVSSPSYRKSQNEMMTKPPTRNVGIPQHSDQDKCDTGSVESCFVRAVFLEPFLKRRDDPYNKL</sequence>
<feature type="compositionally biased region" description="Polar residues" evidence="1">
    <location>
        <begin position="113"/>
        <end position="126"/>
    </location>
</feature>
<dbReference type="AlphaFoldDB" id="A0A915JBP0"/>
<dbReference type="Proteomes" id="UP000887565">
    <property type="component" value="Unplaced"/>
</dbReference>
<evidence type="ECO:0000313" key="3">
    <source>
        <dbReference type="WBParaSite" id="nRc.2.0.1.t23205-RA"/>
    </source>
</evidence>
<feature type="region of interest" description="Disordered" evidence="1">
    <location>
        <begin position="113"/>
        <end position="143"/>
    </location>
</feature>